<dbReference type="AlphaFoldDB" id="A0A7M3SBA1"/>
<comment type="cofactor">
    <cofactor evidence="1">
        <name>pyridoxal 5'-phosphate</name>
        <dbReference type="ChEBI" id="CHEBI:597326"/>
    </cofactor>
</comment>
<dbReference type="Gene3D" id="3.40.640.10">
    <property type="entry name" value="Type I PLP-dependent aspartate aminotransferase-like (Major domain)"/>
    <property type="match status" value="1"/>
</dbReference>
<dbReference type="InterPro" id="IPR015421">
    <property type="entry name" value="PyrdxlP-dep_Trfase_major"/>
</dbReference>
<gene>
    <name evidence="8" type="ORF">bsdcttw_49090</name>
</gene>
<evidence type="ECO:0000256" key="2">
    <source>
        <dbReference type="ARBA" id="ARBA00010671"/>
    </source>
</evidence>
<evidence type="ECO:0000256" key="1">
    <source>
        <dbReference type="ARBA" id="ARBA00001933"/>
    </source>
</evidence>
<name>A0A7M3SBA1_9FIRM</name>
<feature type="domain" description="Orn/Lys/Arg decarboxylases family 1 pyridoxal-P attachment site" evidence="6">
    <location>
        <begin position="19"/>
        <end position="295"/>
    </location>
</feature>
<dbReference type="SUPFAM" id="SSF55904">
    <property type="entry name" value="Ornithine decarboxylase C-terminal domain"/>
    <property type="match status" value="1"/>
</dbReference>
<proteinExistence type="inferred from homology"/>
<sequence length="461" mass="51426">MHMPGHKRNTDLLQMVNPYSIDITEIDGFDNLHRPEGIIKNGMERWARIYGSLDTYYLVGGSSAGILAGISAATNRGDKILVARNSHKSVYHGIYLNGLKPVYLYPERIKSFGINGSISPKTVEEILEREKDIRLVVVTSPTYEGVVSDIEGIAKAAHRYKIPLMVDEAHGAHLGFHPGFPKNSVACGADIVVQSIHKTLPAFTQSALLHANSSLIAKDKLLRYLSIYQSTSPSYILMAGMDKCRELLESRGKELFAAYYEMLTEFFKAAEEFKNIRLLTDNIVRAEGSYAFDPSKLNLSVRGTEYTGTKLYHMLLTEYKIQMEMAAGDYCLGMTSIGDRKEGFDRLFRALFEVDKRLSLDNRHKEKASASKSIDYSISPAKVLTTCEEAQNAETKTISLEESKGLIAAEYVYLYPPGIPLLVPGEEITEDILHLIAVYKEQELTIQGLSDFNACKIKVVV</sequence>
<evidence type="ECO:0000313" key="8">
    <source>
        <dbReference type="EMBL" id="BCK01869.1"/>
    </source>
</evidence>
<dbReference type="Pfam" id="PF01276">
    <property type="entry name" value="OKR_DC_1"/>
    <property type="match status" value="1"/>
</dbReference>
<dbReference type="SUPFAM" id="SSF53383">
    <property type="entry name" value="PLP-dependent transferases"/>
    <property type="match status" value="1"/>
</dbReference>
<dbReference type="PANTHER" id="PTHR43277:SF4">
    <property type="entry name" value="ARGININE DECARBOXYLASE"/>
    <property type="match status" value="1"/>
</dbReference>
<dbReference type="GO" id="GO:0016831">
    <property type="term" value="F:carboxy-lyase activity"/>
    <property type="evidence" value="ECO:0007669"/>
    <property type="project" value="UniProtKB-KW"/>
</dbReference>
<dbReference type="InterPro" id="IPR015424">
    <property type="entry name" value="PyrdxlP-dep_Trfase"/>
</dbReference>
<dbReference type="InterPro" id="IPR000310">
    <property type="entry name" value="Orn/Lys/Arg_deCO2ase_major_dom"/>
</dbReference>
<keyword evidence="5" id="KW-0456">Lyase</keyword>
<dbReference type="InterPro" id="IPR008286">
    <property type="entry name" value="Prn/Lys/Arg_de-COase_C"/>
</dbReference>
<dbReference type="Gene3D" id="3.90.100.10">
    <property type="entry name" value="Orn/Lys/Arg decarboxylase, C-terminal domain"/>
    <property type="match status" value="1"/>
</dbReference>
<dbReference type="EMBL" id="AP023368">
    <property type="protein sequence ID" value="BCK01869.1"/>
    <property type="molecule type" value="Genomic_DNA"/>
</dbReference>
<reference evidence="8 9" key="2">
    <citation type="submission" date="2020-08" db="EMBL/GenBank/DDBJ databases">
        <authorList>
            <person name="Ueki A."/>
            <person name="Tonouchi A."/>
        </authorList>
    </citation>
    <scope>NUCLEOTIDE SEQUENCE [LARGE SCALE GENOMIC DNA]</scope>
    <source>
        <strain evidence="8 9">CTTW</strain>
    </source>
</reference>
<protein>
    <recommendedName>
        <fullName evidence="10">Aminotransferase class I/II-fold pyridoxal phosphate-dependent enzyme</fullName>
    </recommendedName>
</protein>
<evidence type="ECO:0000256" key="4">
    <source>
        <dbReference type="ARBA" id="ARBA00022898"/>
    </source>
</evidence>
<evidence type="ECO:0008006" key="10">
    <source>
        <dbReference type="Google" id="ProtNLM"/>
    </source>
</evidence>
<dbReference type="PANTHER" id="PTHR43277">
    <property type="entry name" value="ARGININE DECARBOXYLASE"/>
    <property type="match status" value="1"/>
</dbReference>
<feature type="domain" description="Orn/Lys/Arg decarboxylase C-terminal" evidence="7">
    <location>
        <begin position="346"/>
        <end position="438"/>
    </location>
</feature>
<evidence type="ECO:0000259" key="7">
    <source>
        <dbReference type="Pfam" id="PF03711"/>
    </source>
</evidence>
<dbReference type="Proteomes" id="UP000515703">
    <property type="component" value="Chromosome"/>
</dbReference>
<evidence type="ECO:0000259" key="6">
    <source>
        <dbReference type="Pfam" id="PF01276"/>
    </source>
</evidence>
<organism evidence="8 9">
    <name type="scientific">Anaerocolumna chitinilytica</name>
    <dbReference type="NCBI Taxonomy" id="1727145"/>
    <lineage>
        <taxon>Bacteria</taxon>
        <taxon>Bacillati</taxon>
        <taxon>Bacillota</taxon>
        <taxon>Clostridia</taxon>
        <taxon>Lachnospirales</taxon>
        <taxon>Lachnospiraceae</taxon>
        <taxon>Anaerocolumna</taxon>
    </lineage>
</organism>
<keyword evidence="4" id="KW-0663">Pyridoxal phosphate</keyword>
<evidence type="ECO:0000313" key="9">
    <source>
        <dbReference type="Proteomes" id="UP000515703"/>
    </source>
</evidence>
<reference evidence="8 9" key="1">
    <citation type="submission" date="2020-08" db="EMBL/GenBank/DDBJ databases">
        <title>Draft genome sequencing of an Anaerocolumna strain isolated from anoxic soil subjected to BSD treatment.</title>
        <authorList>
            <person name="Uek A."/>
            <person name="Tonouchi A."/>
        </authorList>
    </citation>
    <scope>NUCLEOTIDE SEQUENCE [LARGE SCALE GENOMIC DNA]</scope>
    <source>
        <strain evidence="8 9">CTTW</strain>
    </source>
</reference>
<evidence type="ECO:0000256" key="5">
    <source>
        <dbReference type="ARBA" id="ARBA00023239"/>
    </source>
</evidence>
<dbReference type="Pfam" id="PF03711">
    <property type="entry name" value="OKR_DC_1_C"/>
    <property type="match status" value="1"/>
</dbReference>
<dbReference type="InterPro" id="IPR036633">
    <property type="entry name" value="Prn/Lys/Arg_de-COase_C_sf"/>
</dbReference>
<evidence type="ECO:0000256" key="3">
    <source>
        <dbReference type="ARBA" id="ARBA00022793"/>
    </source>
</evidence>
<dbReference type="KEGG" id="acht:bsdcttw_49090"/>
<comment type="similarity">
    <text evidence="2">Belongs to the Orn/Lys/Arg decarboxylase class-I family.</text>
</comment>
<accession>A0A7M3SBA1</accession>
<keyword evidence="3" id="KW-0210">Decarboxylase</keyword>
<dbReference type="InterPro" id="IPR052357">
    <property type="entry name" value="Orn_Lys_Arg_decarboxylase-I"/>
</dbReference>
<keyword evidence="9" id="KW-1185">Reference proteome</keyword>